<accession>A0A1G4G5N3</accession>
<sequence length="209" mass="24215">MLPADRYEIESYSVTLPAKSNYHYARLPIKVRPLGLSPDSLYFIPLRIKSVSRYDVNEEKRDVLFRVAIENDYAEQLVPTYYVKSGSMTDPITVLSGTKLVQPLEKDKVRMFVGNEIYGSTTTVEDIERLSIVVQINEDNSLTITPYGSMEVEMLDNVNGYNRYVPDLVQGTSKQRVFYLNYRFRLKQSNGTYSGWREVEERLIRVEDN</sequence>
<gene>
    <name evidence="3" type="ORF">ING2E5A_1012</name>
</gene>
<evidence type="ECO:0000313" key="3">
    <source>
        <dbReference type="EMBL" id="SCM56711.1"/>
    </source>
</evidence>
<dbReference type="Pfam" id="PF14274">
    <property type="entry name" value="BT_3044-like_C"/>
    <property type="match status" value="1"/>
</dbReference>
<reference evidence="3 4" key="1">
    <citation type="submission" date="2016-08" db="EMBL/GenBank/DDBJ databases">
        <authorList>
            <person name="Seilhamer J.J."/>
        </authorList>
    </citation>
    <scope>NUCLEOTIDE SEQUENCE [LARGE SCALE GENOMIC DNA]</scope>
    <source>
        <strain evidence="3">ING2-E5A</strain>
    </source>
</reference>
<dbReference type="KEGG" id="pmuc:ING2E5A_1012"/>
<proteinExistence type="predicted"/>
<evidence type="ECO:0000313" key="4">
    <source>
        <dbReference type="Proteomes" id="UP000178485"/>
    </source>
</evidence>
<dbReference type="STRING" id="1642646.ING2E5A_1012"/>
<dbReference type="InterPro" id="IPR025371">
    <property type="entry name" value="BT_3044-like_C"/>
</dbReference>
<dbReference type="Pfam" id="PF08522">
    <property type="entry name" value="BT_3987-like_N"/>
    <property type="match status" value="1"/>
</dbReference>
<dbReference type="Gene3D" id="2.60.40.1740">
    <property type="entry name" value="hypothetical protein (bacova_03559)"/>
    <property type="match status" value="1"/>
</dbReference>
<dbReference type="Proteomes" id="UP000178485">
    <property type="component" value="Chromosome i"/>
</dbReference>
<dbReference type="InterPro" id="IPR013728">
    <property type="entry name" value="BT_3987-like_N"/>
</dbReference>
<feature type="domain" description="BT-3044-like C-terminal" evidence="2">
    <location>
        <begin position="61"/>
        <end position="200"/>
    </location>
</feature>
<name>A0A1G4G5N3_9BACT</name>
<organism evidence="3 4">
    <name type="scientific">Petrimonas mucosa</name>
    <dbReference type="NCBI Taxonomy" id="1642646"/>
    <lineage>
        <taxon>Bacteria</taxon>
        <taxon>Pseudomonadati</taxon>
        <taxon>Bacteroidota</taxon>
        <taxon>Bacteroidia</taxon>
        <taxon>Bacteroidales</taxon>
        <taxon>Dysgonomonadaceae</taxon>
        <taxon>Petrimonas</taxon>
    </lineage>
</organism>
<dbReference type="EMBL" id="LT608328">
    <property type="protein sequence ID" value="SCM56711.1"/>
    <property type="molecule type" value="Genomic_DNA"/>
</dbReference>
<protein>
    <recommendedName>
        <fullName evidence="5">DUF4361 domain-containing protein</fullName>
    </recommendedName>
</protein>
<evidence type="ECO:0000259" key="1">
    <source>
        <dbReference type="Pfam" id="PF08522"/>
    </source>
</evidence>
<evidence type="ECO:0000259" key="2">
    <source>
        <dbReference type="Pfam" id="PF14274"/>
    </source>
</evidence>
<feature type="domain" description="BT-3987-like N-terminal" evidence="1">
    <location>
        <begin position="1"/>
        <end position="54"/>
    </location>
</feature>
<evidence type="ECO:0008006" key="5">
    <source>
        <dbReference type="Google" id="ProtNLM"/>
    </source>
</evidence>
<dbReference type="AlphaFoldDB" id="A0A1G4G5N3"/>
<keyword evidence="4" id="KW-1185">Reference proteome</keyword>